<proteinExistence type="predicted"/>
<accession>A0A7W1XAZ0</accession>
<keyword evidence="1" id="KW-0645">Protease</keyword>
<dbReference type="Proteomes" id="UP000530514">
    <property type="component" value="Unassembled WGS sequence"/>
</dbReference>
<comment type="caution">
    <text evidence="1">The sequence shown here is derived from an EMBL/GenBank/DDBJ whole genome shotgun (WGS) entry which is preliminary data.</text>
</comment>
<organism evidence="1 2">
    <name type="scientific">Thermoactinomyces daqus</name>
    <dbReference type="NCBI Taxonomy" id="1329516"/>
    <lineage>
        <taxon>Bacteria</taxon>
        <taxon>Bacillati</taxon>
        <taxon>Bacillota</taxon>
        <taxon>Bacilli</taxon>
        <taxon>Bacillales</taxon>
        <taxon>Thermoactinomycetaceae</taxon>
        <taxon>Thermoactinomyces</taxon>
    </lineage>
</organism>
<sequence length="129" mass="14676">MTFSRYSSACYTLFFLFLLLLPFSASLFANEGKSTISGQVTDHHGFPLEHVLVFPEPAGKTAGPIPDIAVYTDRNGCFAWHVPPGRYQFRFQKNGYQPTYIIVQTEASQKKKFHIKMIPGREQKKAQPF</sequence>
<dbReference type="Gene3D" id="2.60.40.1120">
    <property type="entry name" value="Carboxypeptidase-like, regulatory domain"/>
    <property type="match status" value="1"/>
</dbReference>
<dbReference type="GO" id="GO:0004180">
    <property type="term" value="F:carboxypeptidase activity"/>
    <property type="evidence" value="ECO:0007669"/>
    <property type="project" value="UniProtKB-KW"/>
</dbReference>
<evidence type="ECO:0000313" key="2">
    <source>
        <dbReference type="Proteomes" id="UP000530514"/>
    </source>
</evidence>
<dbReference type="SUPFAM" id="SSF49464">
    <property type="entry name" value="Carboxypeptidase regulatory domain-like"/>
    <property type="match status" value="1"/>
</dbReference>
<dbReference type="AlphaFoldDB" id="A0A7W1XAZ0"/>
<dbReference type="Pfam" id="PF13620">
    <property type="entry name" value="CarboxypepD_reg"/>
    <property type="match status" value="1"/>
</dbReference>
<dbReference type="EMBL" id="JACEIP010000013">
    <property type="protein sequence ID" value="MBA4543262.1"/>
    <property type="molecule type" value="Genomic_DNA"/>
</dbReference>
<gene>
    <name evidence="1" type="ORF">H1164_10175</name>
</gene>
<name>A0A7W1XAZ0_9BACL</name>
<protein>
    <submittedName>
        <fullName evidence="1">Carboxypeptidase regulatory-like domain-containing protein</fullName>
    </submittedName>
</protein>
<keyword evidence="1" id="KW-0121">Carboxypeptidase</keyword>
<keyword evidence="2" id="KW-1185">Reference proteome</keyword>
<keyword evidence="1" id="KW-0378">Hydrolase</keyword>
<dbReference type="InterPro" id="IPR008969">
    <property type="entry name" value="CarboxyPept-like_regulatory"/>
</dbReference>
<dbReference type="OrthoDB" id="1813813at2"/>
<reference evidence="1 2" key="1">
    <citation type="submission" date="2020-07" db="EMBL/GenBank/DDBJ databases">
        <authorList>
            <person name="Feng H."/>
        </authorList>
    </citation>
    <scope>NUCLEOTIDE SEQUENCE [LARGE SCALE GENOMIC DNA]</scope>
    <source>
        <strain evidence="2">s-11</strain>
    </source>
</reference>
<evidence type="ECO:0000313" key="1">
    <source>
        <dbReference type="EMBL" id="MBA4543262.1"/>
    </source>
</evidence>